<keyword evidence="2" id="KW-0812">Transmembrane</keyword>
<feature type="transmembrane region" description="Helical" evidence="2">
    <location>
        <begin position="192"/>
        <end position="213"/>
    </location>
</feature>
<keyword evidence="2" id="KW-0472">Membrane</keyword>
<keyword evidence="1" id="KW-0443">Lipid metabolism</keyword>
<keyword evidence="5" id="KW-1185">Reference proteome</keyword>
<feature type="transmembrane region" description="Helical" evidence="2">
    <location>
        <begin position="149"/>
        <end position="172"/>
    </location>
</feature>
<feature type="transmembrane region" description="Helical" evidence="2">
    <location>
        <begin position="377"/>
        <end position="400"/>
    </location>
</feature>
<dbReference type="PANTHER" id="PTHR10728:SF40">
    <property type="entry name" value="PATATIN FAMILY PROTEIN"/>
    <property type="match status" value="1"/>
</dbReference>
<reference evidence="4" key="1">
    <citation type="submission" date="2023-07" db="EMBL/GenBank/DDBJ databases">
        <title>Bacterial whole genome sequence for Sphingobium sp. HBC34.</title>
        <authorList>
            <person name="Le V."/>
            <person name="Ko S.-R."/>
            <person name="Ahn C.-Y."/>
            <person name="Oh H.-M."/>
        </authorList>
    </citation>
    <scope>NUCLEOTIDE SEQUENCE</scope>
    <source>
        <strain evidence="4">HBC34</strain>
    </source>
</reference>
<dbReference type="Gene3D" id="3.40.1090.10">
    <property type="entry name" value="Cytosolic phospholipase A2 catalytic domain"/>
    <property type="match status" value="2"/>
</dbReference>
<name>A0ABT8ZR68_9SPHN</name>
<evidence type="ECO:0000313" key="5">
    <source>
        <dbReference type="Proteomes" id="UP001176471"/>
    </source>
</evidence>
<comment type="caution">
    <text evidence="4">The sequence shown here is derived from an EMBL/GenBank/DDBJ whole genome shotgun (WGS) entry which is preliminary data.</text>
</comment>
<evidence type="ECO:0000256" key="1">
    <source>
        <dbReference type="ARBA" id="ARBA00023098"/>
    </source>
</evidence>
<dbReference type="Proteomes" id="UP001176471">
    <property type="component" value="Unassembled WGS sequence"/>
</dbReference>
<dbReference type="PANTHER" id="PTHR10728">
    <property type="entry name" value="CYTOSOLIC PHOSPHOLIPASE A2"/>
    <property type="match status" value="1"/>
</dbReference>
<dbReference type="RefSeq" id="WP_304536619.1">
    <property type="nucleotide sequence ID" value="NZ_JAUQOM010000007.1"/>
</dbReference>
<feature type="transmembrane region" description="Helical" evidence="2">
    <location>
        <begin position="234"/>
        <end position="252"/>
    </location>
</feature>
<feature type="domain" description="PNPLA" evidence="3">
    <location>
        <begin position="38"/>
        <end position="99"/>
    </location>
</feature>
<proteinExistence type="predicted"/>
<accession>A0ABT8ZR68</accession>
<sequence>MSGTRAKTFETVTRSEQIKLKARRKALGVADDKNVAGLALSGGGIRSATFSLGFLQALSARGCIPNIDYLSTVSGGSYIGSFFGALFVTSKARGDTPDAVTRPDFDPKKPLQSPLGTEAVRRLRDSGRYLTPAGTSDAFFGASVVMRNWVALQLAIGPTVLLAFWILCTAQLELKTMGLFDHGVLKNWKPSVNIILGIGCMAALALVLGRGAAYWLTRRDWIPGARWKRVTGNFYFWGIGLFIAFMSAPWWASQWLLAWVPAPGLPSAFAAAVATIALLSHVGAEAAHGGIVYSRTPPNASPAEIAEQRRRDQRNPRLLISAEDRVRTALSGGMASALMLFLLCLALLTVDRLASGAITNAIVTAKAFFAALGEGKIWQSLASAWPIAAAAGPPLLSFLSNRALNATKDESGRKGRITGRLAGALPTLLVIGAVLLLLLWILLWSAVAHYFFEQDIQVGTARVVLIALVIVNLCQSLSFSFINLSSLSTFYAARLRRAYIGASSYGREATNGRQDDPQDWIDVEGYYRDGIANGAPLHLINVTIAETIAGTSNLVARDRKGKPMHLSPAGLAYEGDTPGTTVARGVRWGEELPLANWIAISGAAVSAAIGSGTSLATSILATLSNVRLGYWWKQDRKRRPLGPLWSGWRDTVQNYLLLELRGAFDGTRRQRWYLTDGGHFENMGVYPLLQRRLPFIIACDNGADPQYRMSDLMRLIGRAKTDLGVIIRFAEEADLTVLLGKDSPLSETIVPLSSLIKPASTTTPDKAIAALAFITYADQTQGKLLLVKPRLNFSEPPEILAYHSQHGCQDFPQQTTGDQFFDEEQWEAYRALGERAGQALFPDKMADQGAWTPAGALTHRLPANQAGTAVVKDQPKKDLPT</sequence>
<dbReference type="InterPro" id="IPR016035">
    <property type="entry name" value="Acyl_Trfase/lysoPLipase"/>
</dbReference>
<protein>
    <submittedName>
        <fullName evidence="4">Patatin-like phospholipase family protein</fullName>
    </submittedName>
</protein>
<feature type="transmembrane region" description="Helical" evidence="2">
    <location>
        <begin position="329"/>
        <end position="350"/>
    </location>
</feature>
<feature type="transmembrane region" description="Helical" evidence="2">
    <location>
        <begin position="421"/>
        <end position="443"/>
    </location>
</feature>
<evidence type="ECO:0000313" key="4">
    <source>
        <dbReference type="EMBL" id="MDO7836200.1"/>
    </source>
</evidence>
<gene>
    <name evidence="4" type="ORF">Q4610_14210</name>
</gene>
<dbReference type="Pfam" id="PF01734">
    <property type="entry name" value="Patatin"/>
    <property type="match status" value="1"/>
</dbReference>
<dbReference type="SUPFAM" id="SSF52151">
    <property type="entry name" value="FabD/lysophospholipase-like"/>
    <property type="match status" value="2"/>
</dbReference>
<evidence type="ECO:0000256" key="2">
    <source>
        <dbReference type="SAM" id="Phobius"/>
    </source>
</evidence>
<dbReference type="InterPro" id="IPR002641">
    <property type="entry name" value="PNPLA_dom"/>
</dbReference>
<keyword evidence="2" id="KW-1133">Transmembrane helix</keyword>
<dbReference type="EMBL" id="JAUQOM010000007">
    <property type="protein sequence ID" value="MDO7836200.1"/>
    <property type="molecule type" value="Genomic_DNA"/>
</dbReference>
<organism evidence="4 5">
    <name type="scientific">Sphingobium cyanobacteriorum</name>
    <dbReference type="NCBI Taxonomy" id="3063954"/>
    <lineage>
        <taxon>Bacteria</taxon>
        <taxon>Pseudomonadati</taxon>
        <taxon>Pseudomonadota</taxon>
        <taxon>Alphaproteobacteria</taxon>
        <taxon>Sphingomonadales</taxon>
        <taxon>Sphingomonadaceae</taxon>
        <taxon>Sphingobium</taxon>
    </lineage>
</organism>
<evidence type="ECO:0000259" key="3">
    <source>
        <dbReference type="Pfam" id="PF01734"/>
    </source>
</evidence>
<feature type="transmembrane region" description="Helical" evidence="2">
    <location>
        <begin position="463"/>
        <end position="487"/>
    </location>
</feature>
<feature type="transmembrane region" description="Helical" evidence="2">
    <location>
        <begin position="258"/>
        <end position="279"/>
    </location>
</feature>